<keyword evidence="7" id="KW-0564">Palmitate</keyword>
<gene>
    <name evidence="11" type="ORF">AB6A40_000020</name>
</gene>
<dbReference type="InterPro" id="IPR036036">
    <property type="entry name" value="SOCS_box-like_dom_sf"/>
</dbReference>
<name>A0ABD6E2H8_9BILA</name>
<dbReference type="PRINTS" id="PR00449">
    <property type="entry name" value="RASTRNSFRMNG"/>
</dbReference>
<evidence type="ECO:0000313" key="12">
    <source>
        <dbReference type="Proteomes" id="UP001608902"/>
    </source>
</evidence>
<dbReference type="InterPro" id="IPR001496">
    <property type="entry name" value="SOCS_box"/>
</dbReference>
<comment type="caution">
    <text evidence="11">The sequence shown here is derived from an EMBL/GenBank/DDBJ whole genome shotgun (WGS) entry which is preliminary data.</text>
</comment>
<dbReference type="InterPro" id="IPR027417">
    <property type="entry name" value="P-loop_NTPase"/>
</dbReference>
<evidence type="ECO:0000259" key="10">
    <source>
        <dbReference type="PROSITE" id="PS50225"/>
    </source>
</evidence>
<dbReference type="InterPro" id="IPR001806">
    <property type="entry name" value="Small_GTPase"/>
</dbReference>
<comment type="cofactor">
    <cofactor evidence="1">
        <name>Mg(2+)</name>
        <dbReference type="ChEBI" id="CHEBI:18420"/>
    </cofactor>
</comment>
<dbReference type="Pfam" id="PF00071">
    <property type="entry name" value="Ras"/>
    <property type="match status" value="1"/>
</dbReference>
<dbReference type="SUPFAM" id="SSF158235">
    <property type="entry name" value="SOCS box-like"/>
    <property type="match status" value="1"/>
</dbReference>
<keyword evidence="8" id="KW-0449">Lipoprotein</keyword>
<feature type="domain" description="SOCS box" evidence="10">
    <location>
        <begin position="184"/>
        <end position="230"/>
    </location>
</feature>
<comment type="similarity">
    <text evidence="2">Belongs to the small GTPase superfamily. Rab family.</text>
</comment>
<evidence type="ECO:0000256" key="4">
    <source>
        <dbReference type="ARBA" id="ARBA00022741"/>
    </source>
</evidence>
<dbReference type="PROSITE" id="PS50225">
    <property type="entry name" value="SOCS"/>
    <property type="match status" value="1"/>
</dbReference>
<evidence type="ECO:0000256" key="9">
    <source>
        <dbReference type="ARBA" id="ARBA00023289"/>
    </source>
</evidence>
<proteinExistence type="inferred from homology"/>
<evidence type="ECO:0000256" key="7">
    <source>
        <dbReference type="ARBA" id="ARBA00023139"/>
    </source>
</evidence>
<evidence type="ECO:0000313" key="11">
    <source>
        <dbReference type="EMBL" id="MFH4973311.1"/>
    </source>
</evidence>
<dbReference type="Proteomes" id="UP001608902">
    <property type="component" value="Unassembled WGS sequence"/>
</dbReference>
<dbReference type="SMART" id="SM00173">
    <property type="entry name" value="RAS"/>
    <property type="match status" value="1"/>
</dbReference>
<dbReference type="SMART" id="SM00253">
    <property type="entry name" value="SOCS"/>
    <property type="match status" value="1"/>
</dbReference>
<dbReference type="Pfam" id="PF07525">
    <property type="entry name" value="SOCS_box"/>
    <property type="match status" value="1"/>
</dbReference>
<dbReference type="PROSITE" id="PS51419">
    <property type="entry name" value="RAB"/>
    <property type="match status" value="1"/>
</dbReference>
<dbReference type="GO" id="GO:0046872">
    <property type="term" value="F:metal ion binding"/>
    <property type="evidence" value="ECO:0007669"/>
    <property type="project" value="UniProtKB-KW"/>
</dbReference>
<keyword evidence="9" id="KW-0636">Prenylation</keyword>
<dbReference type="InterPro" id="IPR005225">
    <property type="entry name" value="Small_GTP-bd"/>
</dbReference>
<dbReference type="EMBL" id="JBGFUD010000004">
    <property type="protein sequence ID" value="MFH4973311.1"/>
    <property type="molecule type" value="Genomic_DNA"/>
</dbReference>
<accession>A0ABD6E2H8</accession>
<dbReference type="PROSITE" id="PS51421">
    <property type="entry name" value="RAS"/>
    <property type="match status" value="1"/>
</dbReference>
<evidence type="ECO:0000256" key="8">
    <source>
        <dbReference type="ARBA" id="ARBA00023288"/>
    </source>
</evidence>
<dbReference type="PANTHER" id="PTHR47980">
    <property type="entry name" value="LD44762P"/>
    <property type="match status" value="1"/>
</dbReference>
<sequence>MSKTSYVYLGNHEYNLKFLLVGDSDVGKNEITDLLLPSTSELASKMHSECSARTTTILLEGRRVRLQMWDTCGQGRFSTIFRFYSKGAHGIILVYDITNRWSFDGIRRWITEVDENAPGIPRILVGNRLHLEFNRAVSRSEAMTFAKKANLQYFEVSTLAYFNVHECLTELARLAIVRNGMHWLWRSSKVLSLHDICCRTIVSSVQNVHSIERLPLPPSVKFEIRSYAHGADVCMACIKSNEPSRSLSMDLSRRLVHWTPPNLLSRRRSQRPSCSVM</sequence>
<evidence type="ECO:0000256" key="1">
    <source>
        <dbReference type="ARBA" id="ARBA00001946"/>
    </source>
</evidence>
<dbReference type="NCBIfam" id="TIGR00231">
    <property type="entry name" value="small_GTP"/>
    <property type="match status" value="1"/>
</dbReference>
<dbReference type="SMART" id="SM00175">
    <property type="entry name" value="RAB"/>
    <property type="match status" value="1"/>
</dbReference>
<dbReference type="SUPFAM" id="SSF52540">
    <property type="entry name" value="P-loop containing nucleoside triphosphate hydrolases"/>
    <property type="match status" value="1"/>
</dbReference>
<dbReference type="GO" id="GO:0005525">
    <property type="term" value="F:GTP binding"/>
    <property type="evidence" value="ECO:0007669"/>
    <property type="project" value="UniProtKB-KW"/>
</dbReference>
<evidence type="ECO:0000256" key="5">
    <source>
        <dbReference type="ARBA" id="ARBA00022842"/>
    </source>
</evidence>
<reference evidence="11 12" key="1">
    <citation type="submission" date="2024-08" db="EMBL/GenBank/DDBJ databases">
        <title>Gnathostoma spinigerum genome.</title>
        <authorList>
            <person name="Gonzalez-Bertolin B."/>
            <person name="Monzon S."/>
            <person name="Zaballos A."/>
            <person name="Jimenez P."/>
            <person name="Dekumyoy P."/>
            <person name="Varona S."/>
            <person name="Cuesta I."/>
            <person name="Sumanam S."/>
            <person name="Adisakwattana P."/>
            <person name="Gasser R.B."/>
            <person name="Hernandez-Gonzalez A."/>
            <person name="Young N.D."/>
            <person name="Perteguer M.J."/>
        </authorList>
    </citation>
    <scope>NUCLEOTIDE SEQUENCE [LARGE SCALE GENOMIC DNA]</scope>
    <source>
        <strain evidence="11">AL3</strain>
        <tissue evidence="11">Liver</tissue>
    </source>
</reference>
<keyword evidence="5" id="KW-0460">Magnesium</keyword>
<evidence type="ECO:0000256" key="6">
    <source>
        <dbReference type="ARBA" id="ARBA00023134"/>
    </source>
</evidence>
<protein>
    <recommendedName>
        <fullName evidence="10">SOCS box domain-containing protein</fullName>
    </recommendedName>
</protein>
<keyword evidence="3" id="KW-0479">Metal-binding</keyword>
<keyword evidence="6" id="KW-0342">GTP-binding</keyword>
<organism evidence="11 12">
    <name type="scientific">Gnathostoma spinigerum</name>
    <dbReference type="NCBI Taxonomy" id="75299"/>
    <lineage>
        <taxon>Eukaryota</taxon>
        <taxon>Metazoa</taxon>
        <taxon>Ecdysozoa</taxon>
        <taxon>Nematoda</taxon>
        <taxon>Chromadorea</taxon>
        <taxon>Rhabditida</taxon>
        <taxon>Spirurina</taxon>
        <taxon>Gnathostomatomorpha</taxon>
        <taxon>Gnathostomatoidea</taxon>
        <taxon>Gnathostomatidae</taxon>
        <taxon>Gnathostoma</taxon>
    </lineage>
</organism>
<evidence type="ECO:0000256" key="3">
    <source>
        <dbReference type="ARBA" id="ARBA00022723"/>
    </source>
</evidence>
<dbReference type="FunFam" id="3.40.50.300:FF:001149">
    <property type="entry name" value="Rab40, isoform A"/>
    <property type="match status" value="1"/>
</dbReference>
<dbReference type="InterPro" id="IPR050305">
    <property type="entry name" value="Small_GTPase_Rab"/>
</dbReference>
<dbReference type="SMART" id="SM00174">
    <property type="entry name" value="RHO"/>
    <property type="match status" value="1"/>
</dbReference>
<dbReference type="Gene3D" id="3.40.50.300">
    <property type="entry name" value="P-loop containing nucleotide triphosphate hydrolases"/>
    <property type="match status" value="1"/>
</dbReference>
<dbReference type="SMART" id="SM00176">
    <property type="entry name" value="RAN"/>
    <property type="match status" value="1"/>
</dbReference>
<evidence type="ECO:0000256" key="2">
    <source>
        <dbReference type="ARBA" id="ARBA00006270"/>
    </source>
</evidence>
<keyword evidence="4" id="KW-0547">Nucleotide-binding</keyword>
<dbReference type="AlphaFoldDB" id="A0ABD6E2H8"/>
<keyword evidence="12" id="KW-1185">Reference proteome</keyword>